<dbReference type="KEGG" id="goe:100906338"/>
<dbReference type="AlphaFoldDB" id="A0AAJ7L8R1"/>
<reference evidence="7" key="1">
    <citation type="submission" date="2025-08" db="UniProtKB">
        <authorList>
            <consortium name="RefSeq"/>
        </authorList>
    </citation>
    <scope>IDENTIFICATION</scope>
</reference>
<dbReference type="InterPro" id="IPR003598">
    <property type="entry name" value="Ig_sub2"/>
</dbReference>
<keyword evidence="4" id="KW-0812">Transmembrane</keyword>
<keyword evidence="6" id="KW-1185">Reference proteome</keyword>
<feature type="transmembrane region" description="Helical" evidence="4">
    <location>
        <begin position="638"/>
        <end position="660"/>
    </location>
</feature>
<organism evidence="6 7">
    <name type="scientific">Galendromus occidentalis</name>
    <name type="common">western predatory mite</name>
    <dbReference type="NCBI Taxonomy" id="34638"/>
    <lineage>
        <taxon>Eukaryota</taxon>
        <taxon>Metazoa</taxon>
        <taxon>Ecdysozoa</taxon>
        <taxon>Arthropoda</taxon>
        <taxon>Chelicerata</taxon>
        <taxon>Arachnida</taxon>
        <taxon>Acari</taxon>
        <taxon>Parasitiformes</taxon>
        <taxon>Mesostigmata</taxon>
        <taxon>Gamasina</taxon>
        <taxon>Phytoseioidea</taxon>
        <taxon>Phytoseiidae</taxon>
        <taxon>Typhlodrominae</taxon>
        <taxon>Galendromus</taxon>
    </lineage>
</organism>
<feature type="domain" description="Ig-like" evidence="5">
    <location>
        <begin position="422"/>
        <end position="511"/>
    </location>
</feature>
<evidence type="ECO:0000256" key="2">
    <source>
        <dbReference type="ARBA" id="ARBA00023136"/>
    </source>
</evidence>
<evidence type="ECO:0000256" key="1">
    <source>
        <dbReference type="ARBA" id="ARBA00004167"/>
    </source>
</evidence>
<protein>
    <submittedName>
        <fullName evidence="7">Neural cell adhesion molecule 1</fullName>
    </submittedName>
</protein>
<name>A0AAJ7L8R1_9ACAR</name>
<feature type="domain" description="Ig-like" evidence="5">
    <location>
        <begin position="325"/>
        <end position="411"/>
    </location>
</feature>
<proteinExistence type="predicted"/>
<evidence type="ECO:0000313" key="7">
    <source>
        <dbReference type="RefSeq" id="XP_018497735.1"/>
    </source>
</evidence>
<dbReference type="GO" id="GO:0016020">
    <property type="term" value="C:membrane"/>
    <property type="evidence" value="ECO:0007669"/>
    <property type="project" value="UniProtKB-SubCell"/>
</dbReference>
<dbReference type="Pfam" id="PF00047">
    <property type="entry name" value="ig"/>
    <property type="match status" value="1"/>
</dbReference>
<dbReference type="PANTHER" id="PTHR23278">
    <property type="entry name" value="SIDESTEP PROTEIN"/>
    <property type="match status" value="1"/>
</dbReference>
<feature type="domain" description="Ig-like" evidence="5">
    <location>
        <begin position="225"/>
        <end position="320"/>
    </location>
</feature>
<dbReference type="PANTHER" id="PTHR23278:SF19">
    <property type="entry name" value="OBSCURIN"/>
    <property type="match status" value="1"/>
</dbReference>
<dbReference type="GeneID" id="100906338"/>
<dbReference type="InterPro" id="IPR036179">
    <property type="entry name" value="Ig-like_dom_sf"/>
</dbReference>
<dbReference type="SMART" id="SM00409">
    <property type="entry name" value="IG"/>
    <property type="match status" value="5"/>
</dbReference>
<dbReference type="Pfam" id="PF08205">
    <property type="entry name" value="C2-set_2"/>
    <property type="match status" value="1"/>
</dbReference>
<dbReference type="InterPro" id="IPR013162">
    <property type="entry name" value="CD80_C2-set"/>
</dbReference>
<dbReference type="SMART" id="SM00408">
    <property type="entry name" value="IGc2"/>
    <property type="match status" value="5"/>
</dbReference>
<sequence>MSRPSIVYTAVVRGKVALPCSIEPPGQDDEVALVLWYKDDIPAPIFTIDARGSRDLESARQTSVDQLGTRAVFNIANKPSFLQLDPVNEADGGEYRCRVDFKRARSINTVINLRVIVPPGEPAIFTESGKTLRGLAGPFNEGDPLTLTCKADIGKPRPTLHWMQENRVIDEKFYFDVDRNIVRNTLEIPQLNRSDLLAVLTCQAANNNITSPSQTSITLDLNLKPLDISIQPPERSLSAGKSVELVCTSSGSRPPAVLTWWKGDQQVKATKEDFAKGGLSTSTSVLVFTPTADDHKRVIACRAENPSIPGSALEQNWRLDVHYSPRMKLTLGSNLRESDIQEGRDVYLDCKIRANPLTSEVIWEFEGQELQTDKNKGIIVSSSSLVLQKVQRYQRGWYTCSATNREGVAISNRLYLRVKYSPRCKETQRRVYGVSLHETTSIRCDLDADPESEIEYTWAFNNSQGKRADLNPVTASAHRTSRSIINYKPMTEQDYGELLCYGTNEVGQQLVPCVYQVVAAGTPDPLENCSQVNATESGFTIECTEGPWNGGVAQSQVSFVAEVFNVDTQEYVTNVTVEGSPVFLFKELPNAENNDAGYRVQISALNHKGRSSVTLIIAHVLNASKYTQPPRLMVIRPVIGIILGLIITIAFVGFFVFTLLKCKKYQAQNKALEPQKNSKKSVTVIKADSLNSQMGPSPLSCSESLFDLERGPDILQPSGLASNEMKKNVVSTTVSDYCEDDDRGFSIDMFYKPALAGTDTPTEIPHNQTTVSPALSRQLMEQQIHGGPIVELYATLRQHHGSAAQRLDHLRLHKGGLSTATAATTAMGLGDGARGFVSVELVDMLSTGNQVMMLKPPSNPFHCDIHYAHDVSIAKNNFVFAWPGAWWSQWAPGIYCLGIVFILCQLNTQCIVNGNVH</sequence>
<dbReference type="InterPro" id="IPR013783">
    <property type="entry name" value="Ig-like_fold"/>
</dbReference>
<dbReference type="PROSITE" id="PS50835">
    <property type="entry name" value="IG_LIKE"/>
    <property type="match status" value="5"/>
</dbReference>
<evidence type="ECO:0000313" key="6">
    <source>
        <dbReference type="Proteomes" id="UP000694867"/>
    </source>
</evidence>
<feature type="domain" description="Ig-like" evidence="5">
    <location>
        <begin position="4"/>
        <end position="108"/>
    </location>
</feature>
<dbReference type="InterPro" id="IPR013151">
    <property type="entry name" value="Immunoglobulin_dom"/>
</dbReference>
<dbReference type="InterPro" id="IPR007110">
    <property type="entry name" value="Ig-like_dom"/>
</dbReference>
<evidence type="ECO:0000256" key="4">
    <source>
        <dbReference type="SAM" id="Phobius"/>
    </source>
</evidence>
<gene>
    <name evidence="7" type="primary">LOC100906338</name>
</gene>
<dbReference type="RefSeq" id="XP_018497735.1">
    <property type="nucleotide sequence ID" value="XM_018642219.1"/>
</dbReference>
<dbReference type="Proteomes" id="UP000694867">
    <property type="component" value="Unplaced"/>
</dbReference>
<evidence type="ECO:0000256" key="3">
    <source>
        <dbReference type="ARBA" id="ARBA00023157"/>
    </source>
</evidence>
<dbReference type="Gene3D" id="2.60.40.10">
    <property type="entry name" value="Immunoglobulins"/>
    <property type="match status" value="5"/>
</dbReference>
<comment type="subcellular location">
    <subcellularLocation>
        <location evidence="1">Membrane</location>
        <topology evidence="1">Single-pass membrane protein</topology>
    </subcellularLocation>
</comment>
<accession>A0AAJ7L8R1</accession>
<keyword evidence="3" id="KW-1015">Disulfide bond</keyword>
<keyword evidence="4" id="KW-1133">Transmembrane helix</keyword>
<keyword evidence="2 4" id="KW-0472">Membrane</keyword>
<dbReference type="SUPFAM" id="SSF48726">
    <property type="entry name" value="Immunoglobulin"/>
    <property type="match status" value="5"/>
</dbReference>
<dbReference type="InterPro" id="IPR003599">
    <property type="entry name" value="Ig_sub"/>
</dbReference>
<feature type="domain" description="Ig-like" evidence="5">
    <location>
        <begin position="122"/>
        <end position="218"/>
    </location>
</feature>
<dbReference type="Pfam" id="PF13927">
    <property type="entry name" value="Ig_3"/>
    <property type="match status" value="2"/>
</dbReference>
<evidence type="ECO:0000259" key="5">
    <source>
        <dbReference type="PROSITE" id="PS50835"/>
    </source>
</evidence>